<evidence type="ECO:0000313" key="2">
    <source>
        <dbReference type="EMBL" id="KAH7549314.1"/>
    </source>
</evidence>
<reference evidence="2 3" key="1">
    <citation type="submission" date="2021-02" db="EMBL/GenBank/DDBJ databases">
        <title>Plant Genome Project.</title>
        <authorList>
            <person name="Zhang R.-G."/>
        </authorList>
    </citation>
    <scope>NUCLEOTIDE SEQUENCE [LARGE SCALE GENOMIC DNA]</scope>
    <source>
        <tissue evidence="2">Leaves</tissue>
    </source>
</reference>
<dbReference type="InterPro" id="IPR006461">
    <property type="entry name" value="PLAC_motif_containing"/>
</dbReference>
<feature type="compositionally biased region" description="Basic and acidic residues" evidence="1">
    <location>
        <begin position="43"/>
        <end position="59"/>
    </location>
</feature>
<protein>
    <submittedName>
        <fullName evidence="2">Uncharacterized protein</fullName>
    </submittedName>
</protein>
<gene>
    <name evidence="2" type="ORF">JRO89_XS13G0013200</name>
</gene>
<keyword evidence="3" id="KW-1185">Reference proteome</keyword>
<accession>A0ABQ8H5Y1</accession>
<dbReference type="Pfam" id="PF04749">
    <property type="entry name" value="PLAC8"/>
    <property type="match status" value="1"/>
</dbReference>
<comment type="caution">
    <text evidence="2">The sequence shown here is derived from an EMBL/GenBank/DDBJ whole genome shotgun (WGS) entry which is preliminary data.</text>
</comment>
<feature type="compositionally biased region" description="Low complexity" evidence="1">
    <location>
        <begin position="73"/>
        <end position="84"/>
    </location>
</feature>
<feature type="compositionally biased region" description="Polar residues" evidence="1">
    <location>
        <begin position="117"/>
        <end position="134"/>
    </location>
</feature>
<sequence>MGRPGTGSSPYLPQQQQPQNQSEYELQAQENQYGATHEAIASGDHEVELTYESNDHYVEENQPQQEQPPPPQQQQQPTQVPQPQINQAYGAQPPRNNQMYQNGQNHQPRGAYPPASPQNNQMYHPGAYQQQGQENAPAKPEQYPPPSPRKSPMFQNEQSRSPAAYPPPMQAPQAIPVNYPPTMGYHQQTPPEQGVQFQQTNGQQYVGSSVPGIPMQNTGGLQHVPGIVSHSQKGWSSGLFDCMNDPMNAVITALFPCLTFGQIAEIIDEGHTSCGTSGMLYGAIAFCIAFPCIMSCTYRTKLRSKLDLPEAPAPDWITHFLCEWCALCQEYRELQSRGWDPSIGWQGNLARNQNMNQQQVAMMPPMNQTMMG</sequence>
<dbReference type="NCBIfam" id="TIGR01571">
    <property type="entry name" value="A_thal_Cys_rich"/>
    <property type="match status" value="1"/>
</dbReference>
<feature type="compositionally biased region" description="Polar residues" evidence="1">
    <location>
        <begin position="85"/>
        <end position="107"/>
    </location>
</feature>
<dbReference type="Proteomes" id="UP000827721">
    <property type="component" value="Unassembled WGS sequence"/>
</dbReference>
<dbReference type="EMBL" id="JAFEMO010000013">
    <property type="protein sequence ID" value="KAH7549314.1"/>
    <property type="molecule type" value="Genomic_DNA"/>
</dbReference>
<name>A0ABQ8H5Y1_9ROSI</name>
<feature type="region of interest" description="Disordered" evidence="1">
    <location>
        <begin position="1"/>
        <end position="173"/>
    </location>
</feature>
<feature type="compositionally biased region" description="Low complexity" evidence="1">
    <location>
        <begin position="8"/>
        <end position="27"/>
    </location>
</feature>
<dbReference type="PANTHER" id="PTHR15907">
    <property type="entry name" value="DUF614 FAMILY PROTEIN-RELATED"/>
    <property type="match status" value="1"/>
</dbReference>
<proteinExistence type="predicted"/>
<evidence type="ECO:0000256" key="1">
    <source>
        <dbReference type="SAM" id="MobiDB-lite"/>
    </source>
</evidence>
<organism evidence="2 3">
    <name type="scientific">Xanthoceras sorbifolium</name>
    <dbReference type="NCBI Taxonomy" id="99658"/>
    <lineage>
        <taxon>Eukaryota</taxon>
        <taxon>Viridiplantae</taxon>
        <taxon>Streptophyta</taxon>
        <taxon>Embryophyta</taxon>
        <taxon>Tracheophyta</taxon>
        <taxon>Spermatophyta</taxon>
        <taxon>Magnoliopsida</taxon>
        <taxon>eudicotyledons</taxon>
        <taxon>Gunneridae</taxon>
        <taxon>Pentapetalae</taxon>
        <taxon>rosids</taxon>
        <taxon>malvids</taxon>
        <taxon>Sapindales</taxon>
        <taxon>Sapindaceae</taxon>
        <taxon>Xanthoceroideae</taxon>
        <taxon>Xanthoceras</taxon>
    </lineage>
</organism>
<evidence type="ECO:0000313" key="3">
    <source>
        <dbReference type="Proteomes" id="UP000827721"/>
    </source>
</evidence>